<proteinExistence type="predicted"/>
<dbReference type="RefSeq" id="WP_072904975.1">
    <property type="nucleotide sequence ID" value="NZ_FQZT01000001.1"/>
</dbReference>
<sequence>MAGARNAEFQIHPQRDALYNELHIRPFHPLSSPQQISHLASCAQQGELSLAYQQICELCHRYNVNQPAADAVSFYQDFGDFSIHWERHVEFYSLTVMQAASPSGEPFEHPAINLLPDDWLKQLPGQMVAAFHLIIDNQQLDDQCSALCRYFEGQKVMVSAAKKGKAQFYTAFKLHGDGYGRFIIRNNGMDDEQMGQLARRLMEMETYRLLALIALPIARQIGPQLVEMDQQLANILTKVNELDSTRGERNLLSTLTELQAQLENHRAATTRRFSATRAYHELVHNRLASMQEESINGHLSLQEFMGRRLTPALRTCESLQGWMDDLSKRIERASDLLRTRVNLNLQEQNRSLLSAMNRRSQLQFRLQETVEGLSIVAVSYYMVGLIGYLLAGLPLEEWGLSKKVLTTCSVPLVLLVVATITHRIKHRLIKNPLGEE</sequence>
<keyword evidence="3" id="KW-1185">Reference proteome</keyword>
<dbReference type="Proteomes" id="UP000184171">
    <property type="component" value="Unassembled WGS sequence"/>
</dbReference>
<dbReference type="Pfam" id="PF11902">
    <property type="entry name" value="DUF3422"/>
    <property type="match status" value="1"/>
</dbReference>
<dbReference type="STRING" id="1122189.SAMN02745165_00300"/>
<name>A0A1M6BTV9_MALRU</name>
<evidence type="ECO:0000313" key="3">
    <source>
        <dbReference type="Proteomes" id="UP000184171"/>
    </source>
</evidence>
<keyword evidence="1" id="KW-1133">Transmembrane helix</keyword>
<evidence type="ECO:0000256" key="1">
    <source>
        <dbReference type="SAM" id="Phobius"/>
    </source>
</evidence>
<keyword evidence="1" id="KW-0812">Transmembrane</keyword>
<keyword evidence="1" id="KW-0472">Membrane</keyword>
<accession>A0A1M6BTV9</accession>
<feature type="transmembrane region" description="Helical" evidence="1">
    <location>
        <begin position="369"/>
        <end position="391"/>
    </location>
</feature>
<dbReference type="OrthoDB" id="9767470at2"/>
<dbReference type="EMBL" id="FQZT01000001">
    <property type="protein sequence ID" value="SHI52222.1"/>
    <property type="molecule type" value="Genomic_DNA"/>
</dbReference>
<dbReference type="InterPro" id="IPR021830">
    <property type="entry name" value="DUF3422"/>
</dbReference>
<gene>
    <name evidence="2" type="ORF">SAMN02745165_00300</name>
</gene>
<reference evidence="2 3" key="1">
    <citation type="submission" date="2016-11" db="EMBL/GenBank/DDBJ databases">
        <authorList>
            <person name="Jaros S."/>
            <person name="Januszkiewicz K."/>
            <person name="Wedrychowicz H."/>
        </authorList>
    </citation>
    <scope>NUCLEOTIDE SEQUENCE [LARGE SCALE GENOMIC DNA]</scope>
    <source>
        <strain evidence="2 3">DSM 5091</strain>
    </source>
</reference>
<organism evidence="2 3">
    <name type="scientific">Malonomonas rubra DSM 5091</name>
    <dbReference type="NCBI Taxonomy" id="1122189"/>
    <lineage>
        <taxon>Bacteria</taxon>
        <taxon>Pseudomonadati</taxon>
        <taxon>Thermodesulfobacteriota</taxon>
        <taxon>Desulfuromonadia</taxon>
        <taxon>Desulfuromonadales</taxon>
        <taxon>Geopsychrobacteraceae</taxon>
        <taxon>Malonomonas</taxon>
    </lineage>
</organism>
<protein>
    <submittedName>
        <fullName evidence="2">Uncharacterized membrane-anchored protein</fullName>
    </submittedName>
</protein>
<evidence type="ECO:0000313" key="2">
    <source>
        <dbReference type="EMBL" id="SHI52222.1"/>
    </source>
</evidence>
<dbReference type="AlphaFoldDB" id="A0A1M6BTV9"/>
<feature type="transmembrane region" description="Helical" evidence="1">
    <location>
        <begin position="403"/>
        <end position="421"/>
    </location>
</feature>